<reference evidence="9 10" key="1">
    <citation type="submission" date="2020-08" db="EMBL/GenBank/DDBJ databases">
        <title>Genome public.</title>
        <authorList>
            <person name="Liu C."/>
            <person name="Sun Q."/>
        </authorList>
    </citation>
    <scope>NUCLEOTIDE SEQUENCE [LARGE SCALE GENOMIC DNA]</scope>
    <source>
        <strain evidence="9 10">BX0805</strain>
    </source>
</reference>
<keyword evidence="6 7" id="KW-0067">ATP-binding</keyword>
<dbReference type="PANTHER" id="PTHR21060:SF15">
    <property type="entry name" value="ACETATE KINASE-RELATED"/>
    <property type="match status" value="1"/>
</dbReference>
<evidence type="ECO:0000256" key="8">
    <source>
        <dbReference type="RuleBase" id="RU003835"/>
    </source>
</evidence>
<dbReference type="GO" id="GO:0016301">
    <property type="term" value="F:kinase activity"/>
    <property type="evidence" value="ECO:0007669"/>
    <property type="project" value="UniProtKB-KW"/>
</dbReference>
<comment type="caution">
    <text evidence="9">The sequence shown here is derived from an EMBL/GenBank/DDBJ whole genome shotgun (WGS) entry which is preliminary data.</text>
</comment>
<dbReference type="InterPro" id="IPR043129">
    <property type="entry name" value="ATPase_NBD"/>
</dbReference>
<dbReference type="Pfam" id="PF00871">
    <property type="entry name" value="Acetate_kinase"/>
    <property type="match status" value="1"/>
</dbReference>
<feature type="binding site" evidence="7">
    <location>
        <position position="90"/>
    </location>
    <ligand>
        <name>substrate</name>
    </ligand>
</feature>
<keyword evidence="3 7" id="KW-0808">Transferase</keyword>
<name>A0ABR7IAP8_9FIRM</name>
<accession>A0ABR7IAP8</accession>
<comment type="similarity">
    <text evidence="1 7 8">Belongs to the acetokinase family.</text>
</comment>
<dbReference type="NCBIfam" id="TIGR00016">
    <property type="entry name" value="ackA"/>
    <property type="match status" value="1"/>
</dbReference>
<keyword evidence="10" id="KW-1185">Reference proteome</keyword>
<feature type="site" description="Transition state stabilizer" evidence="7">
    <location>
        <position position="179"/>
    </location>
</feature>
<feature type="binding site" evidence="7">
    <location>
        <begin position="207"/>
        <end position="211"/>
    </location>
    <ligand>
        <name>ATP</name>
        <dbReference type="ChEBI" id="CHEBI:30616"/>
    </ligand>
</feature>
<keyword evidence="5 7" id="KW-0418">Kinase</keyword>
<dbReference type="PROSITE" id="PS01076">
    <property type="entry name" value="ACETATE_KINASE_2"/>
    <property type="match status" value="1"/>
</dbReference>
<organism evidence="9 10">
    <name type="scientific">Roseburia yibonii</name>
    <dbReference type="NCBI Taxonomy" id="2763063"/>
    <lineage>
        <taxon>Bacteria</taxon>
        <taxon>Bacillati</taxon>
        <taxon>Bacillota</taxon>
        <taxon>Clostridia</taxon>
        <taxon>Lachnospirales</taxon>
        <taxon>Lachnospiraceae</taxon>
        <taxon>Roseburia</taxon>
    </lineage>
</organism>
<comment type="subunit">
    <text evidence="7">Homodimer.</text>
</comment>
<evidence type="ECO:0000313" key="9">
    <source>
        <dbReference type="EMBL" id="MBC5753844.1"/>
    </source>
</evidence>
<evidence type="ECO:0000256" key="6">
    <source>
        <dbReference type="ARBA" id="ARBA00022840"/>
    </source>
</evidence>
<dbReference type="PROSITE" id="PS01075">
    <property type="entry name" value="ACETATE_KINASE_1"/>
    <property type="match status" value="1"/>
</dbReference>
<proteinExistence type="inferred from homology"/>
<dbReference type="PRINTS" id="PR00471">
    <property type="entry name" value="ACETATEKNASE"/>
</dbReference>
<comment type="pathway">
    <text evidence="7">Metabolic intermediate biosynthesis; acetyl-CoA biosynthesis; acetyl-CoA from acetate: step 1/2.</text>
</comment>
<keyword evidence="7" id="KW-0479">Metal-binding</keyword>
<gene>
    <name evidence="7" type="primary">ackA</name>
    <name evidence="9" type="ORF">H8Z76_07340</name>
</gene>
<evidence type="ECO:0000256" key="1">
    <source>
        <dbReference type="ARBA" id="ARBA00008748"/>
    </source>
</evidence>
<dbReference type="InterPro" id="IPR000890">
    <property type="entry name" value="Aliphatic_acid_kin_short-chain"/>
</dbReference>
<feature type="active site" description="Proton donor/acceptor" evidence="7">
    <location>
        <position position="147"/>
    </location>
</feature>
<dbReference type="InterPro" id="IPR023865">
    <property type="entry name" value="Aliphatic_acid_kinase_CS"/>
</dbReference>
<keyword evidence="7" id="KW-0460">Magnesium</keyword>
<feature type="site" description="Transition state stabilizer" evidence="7">
    <location>
        <position position="240"/>
    </location>
</feature>
<feature type="binding site" evidence="7">
    <location>
        <begin position="283"/>
        <end position="285"/>
    </location>
    <ligand>
        <name>ATP</name>
        <dbReference type="ChEBI" id="CHEBI:30616"/>
    </ligand>
</feature>
<evidence type="ECO:0000256" key="2">
    <source>
        <dbReference type="ARBA" id="ARBA00022490"/>
    </source>
</evidence>
<dbReference type="InterPro" id="IPR004372">
    <property type="entry name" value="Ac/propionate_kinase"/>
</dbReference>
<comment type="function">
    <text evidence="7">Catalyzes the formation of acetyl phosphate from acetate and ATP. Can also catalyze the reverse reaction.</text>
</comment>
<feature type="binding site" evidence="7">
    <location>
        <position position="14"/>
    </location>
    <ligand>
        <name>ATP</name>
        <dbReference type="ChEBI" id="CHEBI:30616"/>
    </ligand>
</feature>
<evidence type="ECO:0000256" key="7">
    <source>
        <dbReference type="HAMAP-Rule" id="MF_00020"/>
    </source>
</evidence>
<dbReference type="Gene3D" id="3.30.420.40">
    <property type="match status" value="2"/>
</dbReference>
<evidence type="ECO:0000256" key="5">
    <source>
        <dbReference type="ARBA" id="ARBA00022777"/>
    </source>
</evidence>
<evidence type="ECO:0000256" key="4">
    <source>
        <dbReference type="ARBA" id="ARBA00022741"/>
    </source>
</evidence>
<dbReference type="SUPFAM" id="SSF53067">
    <property type="entry name" value="Actin-like ATPase domain"/>
    <property type="match status" value="2"/>
</dbReference>
<dbReference type="HAMAP" id="MF_00020">
    <property type="entry name" value="Acetate_kinase"/>
    <property type="match status" value="1"/>
</dbReference>
<comment type="subcellular location">
    <subcellularLocation>
        <location evidence="7">Cytoplasm</location>
    </subcellularLocation>
</comment>
<keyword evidence="2 7" id="KW-0963">Cytoplasm</keyword>
<feature type="binding site" evidence="7">
    <location>
        <position position="7"/>
    </location>
    <ligand>
        <name>Mg(2+)</name>
        <dbReference type="ChEBI" id="CHEBI:18420"/>
    </ligand>
</feature>
<sequence>MNVLVINCGSSSLKYQVINSDTEAVLAKGLCERIGIDGRLTYKPAGGAKEEREVDMPTHKQAIQLVLDALVNPKTGALKSLSEIGAVGHRVVHGGEKFASSTILNEEVLKVVEECNDLAPLHNPANLIGIRACQELMPNTPMVGVFDTAFHQTMPEKAYMYGIPYEYYDKYKVRKYGFHGTSHSFVSQKVAELLGKPYDSLKTIVCHLGNGASVCAVDKGKSVDTSMGLTPLEGLIMGTRSGDVDPSVLEFIAKKDNIDITGVLNILNKKSGLLGMSDGLGSDFRDIREAAGNGNEKAKVAMDAFAYRVAKYVGAYAAAMNGVDVIAFTAGIGEHASALRTQICEYFGYLGVTIDETENWKEEDYMTISTPDSKVKVMVIATNEELAICRETVALVK</sequence>
<comment type="cofactor">
    <cofactor evidence="7">
        <name>Mg(2+)</name>
        <dbReference type="ChEBI" id="CHEBI:18420"/>
    </cofactor>
    <cofactor evidence="7">
        <name>Mn(2+)</name>
        <dbReference type="ChEBI" id="CHEBI:29035"/>
    </cofactor>
    <text evidence="7">Mg(2+). Can also accept Mn(2+).</text>
</comment>
<feature type="binding site" evidence="7">
    <location>
        <position position="384"/>
    </location>
    <ligand>
        <name>Mg(2+)</name>
        <dbReference type="ChEBI" id="CHEBI:18420"/>
    </ligand>
</feature>
<dbReference type="Proteomes" id="UP000621540">
    <property type="component" value="Unassembled WGS sequence"/>
</dbReference>
<dbReference type="EC" id="2.7.2.1" evidence="7"/>
<evidence type="ECO:0000256" key="3">
    <source>
        <dbReference type="ARBA" id="ARBA00022679"/>
    </source>
</evidence>
<protein>
    <recommendedName>
        <fullName evidence="7">Acetate kinase</fullName>
        <ecNumber evidence="7">2.7.2.1</ecNumber>
    </recommendedName>
    <alternativeName>
        <fullName evidence="7">Acetokinase</fullName>
    </alternativeName>
</protein>
<dbReference type="CDD" id="cd24010">
    <property type="entry name" value="ASKHA_NBD_AcK_PK"/>
    <property type="match status" value="1"/>
</dbReference>
<evidence type="ECO:0000313" key="10">
    <source>
        <dbReference type="Proteomes" id="UP000621540"/>
    </source>
</evidence>
<keyword evidence="4 7" id="KW-0547">Nucleotide-binding</keyword>
<feature type="binding site" evidence="7">
    <location>
        <begin position="331"/>
        <end position="335"/>
    </location>
    <ligand>
        <name>ATP</name>
        <dbReference type="ChEBI" id="CHEBI:30616"/>
    </ligand>
</feature>
<dbReference type="PANTHER" id="PTHR21060">
    <property type="entry name" value="ACETATE KINASE"/>
    <property type="match status" value="1"/>
</dbReference>
<dbReference type="RefSeq" id="WP_147618536.1">
    <property type="nucleotide sequence ID" value="NZ_JACOQH010000004.1"/>
</dbReference>
<dbReference type="PIRSF" id="PIRSF000722">
    <property type="entry name" value="Acetate_prop_kin"/>
    <property type="match status" value="1"/>
</dbReference>
<dbReference type="EMBL" id="JACOQH010000004">
    <property type="protein sequence ID" value="MBC5753844.1"/>
    <property type="molecule type" value="Genomic_DNA"/>
</dbReference>
<comment type="catalytic activity">
    <reaction evidence="7">
        <text>acetate + ATP = acetyl phosphate + ADP</text>
        <dbReference type="Rhea" id="RHEA:11352"/>
        <dbReference type="ChEBI" id="CHEBI:22191"/>
        <dbReference type="ChEBI" id="CHEBI:30089"/>
        <dbReference type="ChEBI" id="CHEBI:30616"/>
        <dbReference type="ChEBI" id="CHEBI:456216"/>
        <dbReference type="EC" id="2.7.2.1"/>
    </reaction>
</comment>